<organism evidence="7 8">
    <name type="scientific">Mesorhizobium zhangyense</name>
    <dbReference type="NCBI Taxonomy" id="1776730"/>
    <lineage>
        <taxon>Bacteria</taxon>
        <taxon>Pseudomonadati</taxon>
        <taxon>Pseudomonadota</taxon>
        <taxon>Alphaproteobacteria</taxon>
        <taxon>Hyphomicrobiales</taxon>
        <taxon>Phyllobacteriaceae</taxon>
        <taxon>Mesorhizobium</taxon>
    </lineage>
</organism>
<protein>
    <submittedName>
        <fullName evidence="7">L-2-hydroxyglutarate oxidase</fullName>
        <ecNumber evidence="7">1.1.3.-</ecNumber>
    </submittedName>
</protein>
<evidence type="ECO:0000313" key="8">
    <source>
        <dbReference type="Proteomes" id="UP000481252"/>
    </source>
</evidence>
<dbReference type="EC" id="1.1.3.-" evidence="7"/>
<evidence type="ECO:0000256" key="3">
    <source>
        <dbReference type="ARBA" id="ARBA00022827"/>
    </source>
</evidence>
<comment type="caution">
    <text evidence="7">The sequence shown here is derived from an EMBL/GenBank/DDBJ whole genome shotgun (WGS) entry which is preliminary data.</text>
</comment>
<evidence type="ECO:0000313" key="7">
    <source>
        <dbReference type="EMBL" id="NGN41755.1"/>
    </source>
</evidence>
<dbReference type="NCBIfam" id="NF008726">
    <property type="entry name" value="PRK11728.1"/>
    <property type="match status" value="1"/>
</dbReference>
<gene>
    <name evidence="7" type="primary">lhgO</name>
    <name evidence="7" type="ORF">G6N74_11810</name>
</gene>
<dbReference type="SUPFAM" id="SSF51905">
    <property type="entry name" value="FAD/NAD(P)-binding domain"/>
    <property type="match status" value="1"/>
</dbReference>
<reference evidence="7 8" key="1">
    <citation type="submission" date="2020-02" db="EMBL/GenBank/DDBJ databases">
        <title>Genome sequence of the type strain CGMCC 1.15528 of Mesorhizobium zhangyense.</title>
        <authorList>
            <person name="Gao J."/>
            <person name="Sun J."/>
        </authorList>
    </citation>
    <scope>NUCLEOTIDE SEQUENCE [LARGE SCALE GENOMIC DNA]</scope>
    <source>
        <strain evidence="7 8">CGMCC 1.15528</strain>
    </source>
</reference>
<name>A0A7C9R780_9HYPH</name>
<dbReference type="Gene3D" id="3.50.50.60">
    <property type="entry name" value="FAD/NAD(P)-binding domain"/>
    <property type="match status" value="1"/>
</dbReference>
<evidence type="ECO:0000256" key="5">
    <source>
        <dbReference type="ARBA" id="ARBA00037941"/>
    </source>
</evidence>
<proteinExistence type="inferred from homology"/>
<dbReference type="RefSeq" id="WP_165117467.1">
    <property type="nucleotide sequence ID" value="NZ_JAAKZG010000004.1"/>
</dbReference>
<accession>A0A7C9R780</accession>
<keyword evidence="8" id="KW-1185">Reference proteome</keyword>
<dbReference type="GO" id="GO:0005737">
    <property type="term" value="C:cytoplasm"/>
    <property type="evidence" value="ECO:0007669"/>
    <property type="project" value="TreeGrafter"/>
</dbReference>
<dbReference type="Proteomes" id="UP000481252">
    <property type="component" value="Unassembled WGS sequence"/>
</dbReference>
<dbReference type="Gene3D" id="3.30.9.10">
    <property type="entry name" value="D-Amino Acid Oxidase, subunit A, domain 2"/>
    <property type="match status" value="1"/>
</dbReference>
<dbReference type="PANTHER" id="PTHR43104">
    <property type="entry name" value="L-2-HYDROXYGLUTARATE DEHYDROGENASE, MITOCHONDRIAL"/>
    <property type="match status" value="1"/>
</dbReference>
<keyword evidence="3" id="KW-0274">FAD</keyword>
<evidence type="ECO:0000259" key="6">
    <source>
        <dbReference type="Pfam" id="PF01266"/>
    </source>
</evidence>
<comment type="similarity">
    <text evidence="5">Belongs to the L2HGDH family.</text>
</comment>
<dbReference type="GO" id="GO:0047545">
    <property type="term" value="F:(S)-2-hydroxyglutarate dehydrogenase activity"/>
    <property type="evidence" value="ECO:0007669"/>
    <property type="project" value="TreeGrafter"/>
</dbReference>
<feature type="domain" description="FAD dependent oxidoreductase" evidence="6">
    <location>
        <begin position="4"/>
        <end position="390"/>
    </location>
</feature>
<evidence type="ECO:0000256" key="1">
    <source>
        <dbReference type="ARBA" id="ARBA00001974"/>
    </source>
</evidence>
<dbReference type="Pfam" id="PF01266">
    <property type="entry name" value="DAO"/>
    <property type="match status" value="1"/>
</dbReference>
<dbReference type="InterPro" id="IPR006076">
    <property type="entry name" value="FAD-dep_OxRdtase"/>
</dbReference>
<evidence type="ECO:0000256" key="2">
    <source>
        <dbReference type="ARBA" id="ARBA00022630"/>
    </source>
</evidence>
<dbReference type="AlphaFoldDB" id="A0A7C9R780"/>
<keyword evidence="4 7" id="KW-0560">Oxidoreductase</keyword>
<dbReference type="InterPro" id="IPR036188">
    <property type="entry name" value="FAD/NAD-bd_sf"/>
</dbReference>
<dbReference type="PANTHER" id="PTHR43104:SF2">
    <property type="entry name" value="L-2-HYDROXYGLUTARATE DEHYDROGENASE, MITOCHONDRIAL"/>
    <property type="match status" value="1"/>
</dbReference>
<sequence>MIYDFCVIGGGIVGLATARELLALRPQASLLLIEKEDTVGKHQTGHNSGVIHAGIYYTPGSLKARLCIEGARATKEFCDEHAIRYDTCGKLIVATNALEMTRADALYERATSNGLSLRRVGEGELKELEPHIAGVGALLSPETAIVDYREICRKMLSLLQAAGATIHFGRAVDRIKETGSVVEIGSKGETWQTRQLVCCAGLQSDRLARMAGADIAYKIVPFRGEYFQLPPRLNRIVNHLIYPVPDPDLPFLGIHLTRMIDGSVTLGPNAVLGLSREGYPKFSINARDAVGMLTFPGFWKLVARHRSHAIHELANSLSKRGYLEECRKYCPELELADLMPYPAGIRAQAVTSSGEAVHDFLFAETARSLHVGNAPSPAATSAIPIGRMIASKCIERRDASQAAAAVPPTI</sequence>
<evidence type="ECO:0000256" key="4">
    <source>
        <dbReference type="ARBA" id="ARBA00023002"/>
    </source>
</evidence>
<dbReference type="EMBL" id="JAAKZG010000004">
    <property type="protein sequence ID" value="NGN41755.1"/>
    <property type="molecule type" value="Genomic_DNA"/>
</dbReference>
<comment type="cofactor">
    <cofactor evidence="1">
        <name>FAD</name>
        <dbReference type="ChEBI" id="CHEBI:57692"/>
    </cofactor>
</comment>
<keyword evidence="2" id="KW-0285">Flavoprotein</keyword>